<reference evidence="3 4" key="1">
    <citation type="journal article" date="2013" name="Appl. Microbiol. Biotechnol.">
        <title>Glycerol assimilation and production of 1,3-propanediol by Citrobacter amalonaticus Y19.</title>
        <authorList>
            <person name="Ainala S.K."/>
            <person name="Ashok S."/>
            <person name="Ko Y."/>
            <person name="Park S."/>
        </authorList>
    </citation>
    <scope>NUCLEOTIDE SEQUENCE [LARGE SCALE GENOMIC DNA]</scope>
    <source>
        <strain evidence="3 4">Y19</strain>
    </source>
</reference>
<feature type="domain" description="PTS EIIA type-4" evidence="2">
    <location>
        <begin position="1"/>
        <end position="128"/>
    </location>
</feature>
<dbReference type="GO" id="GO:0016740">
    <property type="term" value="F:transferase activity"/>
    <property type="evidence" value="ECO:0007669"/>
    <property type="project" value="UniProtKB-KW"/>
</dbReference>
<dbReference type="Gene3D" id="3.40.50.510">
    <property type="entry name" value="Phosphotransferase system, mannose-type IIA component"/>
    <property type="match status" value="1"/>
</dbReference>
<dbReference type="KEGG" id="cama:F384_09980"/>
<evidence type="ECO:0000259" key="2">
    <source>
        <dbReference type="PROSITE" id="PS51096"/>
    </source>
</evidence>
<dbReference type="SUPFAM" id="SSF53062">
    <property type="entry name" value="PTS system fructose IIA component-like"/>
    <property type="match status" value="1"/>
</dbReference>
<dbReference type="InterPro" id="IPR051471">
    <property type="entry name" value="Bacterial_PTS_sugar_comp"/>
</dbReference>
<dbReference type="PATRIC" id="fig|1261127.3.peg.2078"/>
<accession>A0A0F6TUR2</accession>
<evidence type="ECO:0000313" key="4">
    <source>
        <dbReference type="Proteomes" id="UP000034085"/>
    </source>
</evidence>
<dbReference type="OrthoDB" id="3183705at2"/>
<evidence type="ECO:0000256" key="1">
    <source>
        <dbReference type="ARBA" id="ARBA00022679"/>
    </source>
</evidence>
<dbReference type="GO" id="GO:0009401">
    <property type="term" value="P:phosphoenolpyruvate-dependent sugar phosphotransferase system"/>
    <property type="evidence" value="ECO:0007669"/>
    <property type="project" value="InterPro"/>
</dbReference>
<dbReference type="Pfam" id="PF03610">
    <property type="entry name" value="EIIA-man"/>
    <property type="match status" value="1"/>
</dbReference>
<dbReference type="Proteomes" id="UP000034085">
    <property type="component" value="Chromosome"/>
</dbReference>
<name>A0A0F6TUR2_CITAM</name>
<dbReference type="InterPro" id="IPR004701">
    <property type="entry name" value="PTS_EIIA_man-typ"/>
</dbReference>
<dbReference type="PANTHER" id="PTHR33799:SF1">
    <property type="entry name" value="PTS SYSTEM MANNOSE-SPECIFIC EIIAB COMPONENT-RELATED"/>
    <property type="match status" value="1"/>
</dbReference>
<dbReference type="InterPro" id="IPR036662">
    <property type="entry name" value="PTS_EIIA_man-typ_sf"/>
</dbReference>
<dbReference type="PANTHER" id="PTHR33799">
    <property type="entry name" value="PTS PERMEASE-RELATED-RELATED"/>
    <property type="match status" value="1"/>
</dbReference>
<dbReference type="HOGENOM" id="CLU_123235_1_1_6"/>
<protein>
    <recommendedName>
        <fullName evidence="2">PTS EIIA type-4 domain-containing protein</fullName>
    </recommendedName>
</protein>
<keyword evidence="1" id="KW-0808">Transferase</keyword>
<dbReference type="EMBL" id="CP011132">
    <property type="protein sequence ID" value="AKE58949.1"/>
    <property type="molecule type" value="Genomic_DNA"/>
</dbReference>
<dbReference type="AlphaFoldDB" id="A0A0F6TUR2"/>
<organism evidence="3 4">
    <name type="scientific">Citrobacter amalonaticus Y19</name>
    <dbReference type="NCBI Taxonomy" id="1261127"/>
    <lineage>
        <taxon>Bacteria</taxon>
        <taxon>Pseudomonadati</taxon>
        <taxon>Pseudomonadota</taxon>
        <taxon>Gammaproteobacteria</taxon>
        <taxon>Enterobacterales</taxon>
        <taxon>Enterobacteriaceae</taxon>
        <taxon>Citrobacter</taxon>
    </lineage>
</organism>
<dbReference type="RefSeq" id="WP_046481328.1">
    <property type="nucleotide sequence ID" value="NZ_CP011132.1"/>
</dbReference>
<proteinExistence type="predicted"/>
<evidence type="ECO:0000313" key="3">
    <source>
        <dbReference type="EMBL" id="AKE58949.1"/>
    </source>
</evidence>
<gene>
    <name evidence="3" type="ORF">F384_09980</name>
</gene>
<dbReference type="GO" id="GO:0016020">
    <property type="term" value="C:membrane"/>
    <property type="evidence" value="ECO:0007669"/>
    <property type="project" value="InterPro"/>
</dbReference>
<dbReference type="PROSITE" id="PS51096">
    <property type="entry name" value="PTS_EIIA_TYPE_4"/>
    <property type="match status" value="1"/>
</dbReference>
<sequence>MKYILIVSHGHYAQGIHSVLDMMVGSEREDIISVSLKDGMASDQFKSELAEKTAHITAGDDILLFGDIIGGSPLVNTICHLDERNLLSNATIFGGANMPMVLGAAFLKDEVTTHELVQELLANLKDTVSLIDVTAEDLTKCCKAAETI</sequence>